<gene>
    <name evidence="2" type="ORF">GUJ93_ZPchr2154g29143</name>
</gene>
<comment type="caution">
    <text evidence="2">The sequence shown here is derived from an EMBL/GenBank/DDBJ whole genome shotgun (WGS) entry which is preliminary data.</text>
</comment>
<keyword evidence="3" id="KW-1185">Reference proteome</keyword>
<evidence type="ECO:0000313" key="2">
    <source>
        <dbReference type="EMBL" id="KAG8081644.1"/>
    </source>
</evidence>
<feature type="region of interest" description="Disordered" evidence="1">
    <location>
        <begin position="46"/>
        <end position="88"/>
    </location>
</feature>
<accession>A0A8J5T7W0</accession>
<evidence type="ECO:0000256" key="1">
    <source>
        <dbReference type="SAM" id="MobiDB-lite"/>
    </source>
</evidence>
<feature type="compositionally biased region" description="Basic and acidic residues" evidence="1">
    <location>
        <begin position="47"/>
        <end position="61"/>
    </location>
</feature>
<dbReference type="AlphaFoldDB" id="A0A8J5T7W0"/>
<dbReference type="EMBL" id="JAAALK010000105">
    <property type="protein sequence ID" value="KAG8081644.1"/>
    <property type="molecule type" value="Genomic_DNA"/>
</dbReference>
<evidence type="ECO:0000313" key="3">
    <source>
        <dbReference type="Proteomes" id="UP000729402"/>
    </source>
</evidence>
<dbReference type="Proteomes" id="UP000729402">
    <property type="component" value="Unassembled WGS sequence"/>
</dbReference>
<reference evidence="2" key="2">
    <citation type="submission" date="2021-02" db="EMBL/GenBank/DDBJ databases">
        <authorList>
            <person name="Kimball J.A."/>
            <person name="Haas M.W."/>
            <person name="Macchietto M."/>
            <person name="Kono T."/>
            <person name="Duquette J."/>
            <person name="Shao M."/>
        </authorList>
    </citation>
    <scope>NUCLEOTIDE SEQUENCE</scope>
    <source>
        <tissue evidence="2">Fresh leaf tissue</tissue>
    </source>
</reference>
<reference evidence="2" key="1">
    <citation type="journal article" date="2021" name="bioRxiv">
        <title>Whole Genome Assembly and Annotation of Northern Wild Rice, Zizania palustris L., Supports a Whole Genome Duplication in the Zizania Genus.</title>
        <authorList>
            <person name="Haas M."/>
            <person name="Kono T."/>
            <person name="Macchietto M."/>
            <person name="Millas R."/>
            <person name="McGilp L."/>
            <person name="Shao M."/>
            <person name="Duquette J."/>
            <person name="Hirsch C.N."/>
            <person name="Kimball J."/>
        </authorList>
    </citation>
    <scope>NUCLEOTIDE SEQUENCE</scope>
    <source>
        <tissue evidence="2">Fresh leaf tissue</tissue>
    </source>
</reference>
<organism evidence="2 3">
    <name type="scientific">Zizania palustris</name>
    <name type="common">Northern wild rice</name>
    <dbReference type="NCBI Taxonomy" id="103762"/>
    <lineage>
        <taxon>Eukaryota</taxon>
        <taxon>Viridiplantae</taxon>
        <taxon>Streptophyta</taxon>
        <taxon>Embryophyta</taxon>
        <taxon>Tracheophyta</taxon>
        <taxon>Spermatophyta</taxon>
        <taxon>Magnoliopsida</taxon>
        <taxon>Liliopsida</taxon>
        <taxon>Poales</taxon>
        <taxon>Poaceae</taxon>
        <taxon>BOP clade</taxon>
        <taxon>Oryzoideae</taxon>
        <taxon>Oryzeae</taxon>
        <taxon>Zizaniinae</taxon>
        <taxon>Zizania</taxon>
    </lineage>
</organism>
<proteinExistence type="predicted"/>
<sequence length="88" mass="9794">MIVSVSQVIQVCNCVNFHKGCKFVALAAGDQPESCKVTQVIVHPRRAQREDRATPYHKAVDNDEPQPSSEPATTSGKLLFTEEQWLAR</sequence>
<feature type="compositionally biased region" description="Polar residues" evidence="1">
    <location>
        <begin position="65"/>
        <end position="76"/>
    </location>
</feature>
<protein>
    <submittedName>
        <fullName evidence="2">Uncharacterized protein</fullName>
    </submittedName>
</protein>
<name>A0A8J5T7W0_ZIZPA</name>